<evidence type="ECO:0000256" key="2">
    <source>
        <dbReference type="RuleBase" id="RU364082"/>
    </source>
</evidence>
<dbReference type="NCBIfam" id="TIGR01214">
    <property type="entry name" value="rmlD"/>
    <property type="match status" value="1"/>
</dbReference>
<dbReference type="PANTHER" id="PTHR10491">
    <property type="entry name" value="DTDP-4-DEHYDRORHAMNOSE REDUCTASE"/>
    <property type="match status" value="1"/>
</dbReference>
<evidence type="ECO:0000256" key="1">
    <source>
        <dbReference type="ARBA" id="ARBA00010944"/>
    </source>
</evidence>
<keyword evidence="5" id="KW-1185">Reference proteome</keyword>
<dbReference type="SUPFAM" id="SSF51735">
    <property type="entry name" value="NAD(P)-binding Rossmann-fold domains"/>
    <property type="match status" value="1"/>
</dbReference>
<dbReference type="Gene3D" id="3.90.25.10">
    <property type="entry name" value="UDP-galactose 4-epimerase, domain 1"/>
    <property type="match status" value="1"/>
</dbReference>
<protein>
    <recommendedName>
        <fullName evidence="2">dTDP-4-dehydrorhamnose reductase</fullName>
        <ecNumber evidence="2">1.1.1.133</ecNumber>
    </recommendedName>
</protein>
<dbReference type="CDD" id="cd05254">
    <property type="entry name" value="dTDP_HR_like_SDR_e"/>
    <property type="match status" value="1"/>
</dbReference>
<dbReference type="GO" id="GO:0008831">
    <property type="term" value="F:dTDP-4-dehydrorhamnose reductase activity"/>
    <property type="evidence" value="ECO:0007669"/>
    <property type="project" value="UniProtKB-EC"/>
</dbReference>
<accession>A0A371J3Q3</accession>
<dbReference type="EMBL" id="NOJY02000013">
    <property type="protein sequence ID" value="RDY27411.1"/>
    <property type="molecule type" value="Genomic_DNA"/>
</dbReference>
<dbReference type="Pfam" id="PF04321">
    <property type="entry name" value="RmlD_sub_bind"/>
    <property type="match status" value="1"/>
</dbReference>
<dbReference type="OrthoDB" id="9803892at2"/>
<evidence type="ECO:0000313" key="4">
    <source>
        <dbReference type="EMBL" id="RDY27411.1"/>
    </source>
</evidence>
<organism evidence="4 5">
    <name type="scientific">Romboutsia weinsteinii</name>
    <dbReference type="NCBI Taxonomy" id="2020949"/>
    <lineage>
        <taxon>Bacteria</taxon>
        <taxon>Bacillati</taxon>
        <taxon>Bacillota</taxon>
        <taxon>Clostridia</taxon>
        <taxon>Peptostreptococcales</taxon>
        <taxon>Peptostreptococcaceae</taxon>
        <taxon>Romboutsia</taxon>
    </lineage>
</organism>
<reference evidence="4 5" key="1">
    <citation type="journal article" date="2017" name="Genome Announc.">
        <title>Draft Genome Sequence of Romboutsia weinsteinii sp. nov. Strain CCRI-19649(T) Isolated from Surface Water.</title>
        <authorList>
            <person name="Maheux A.F."/>
            <person name="Boudreau D.K."/>
            <person name="Berube E."/>
            <person name="Boissinot M."/>
            <person name="Cantin P."/>
            <person name="Raymond F."/>
            <person name="Corbeil J."/>
            <person name="Omar R.F."/>
            <person name="Bergeron M.G."/>
        </authorList>
    </citation>
    <scope>NUCLEOTIDE SEQUENCE [LARGE SCALE GENOMIC DNA]</scope>
    <source>
        <strain evidence="4 5">CCRI-19649</strain>
    </source>
</reference>
<comment type="similarity">
    <text evidence="1 2">Belongs to the dTDP-4-dehydrorhamnose reductase family.</text>
</comment>
<dbReference type="RefSeq" id="WP_094369215.1">
    <property type="nucleotide sequence ID" value="NZ_NOJY02000013.1"/>
</dbReference>
<dbReference type="GO" id="GO:0019305">
    <property type="term" value="P:dTDP-rhamnose biosynthetic process"/>
    <property type="evidence" value="ECO:0007669"/>
    <property type="project" value="UniProtKB-UniPathway"/>
</dbReference>
<dbReference type="EC" id="1.1.1.133" evidence="2"/>
<dbReference type="AlphaFoldDB" id="A0A371J3Q3"/>
<dbReference type="InterPro" id="IPR036291">
    <property type="entry name" value="NAD(P)-bd_dom_sf"/>
</dbReference>
<dbReference type="Gene3D" id="3.40.50.720">
    <property type="entry name" value="NAD(P)-binding Rossmann-like Domain"/>
    <property type="match status" value="1"/>
</dbReference>
<keyword evidence="2 4" id="KW-0560">Oxidoreductase</keyword>
<name>A0A371J3Q3_9FIRM</name>
<dbReference type="InterPro" id="IPR005913">
    <property type="entry name" value="dTDP_dehydrorham_reduct"/>
</dbReference>
<gene>
    <name evidence="4" type="primary">rfbD</name>
    <name evidence="4" type="ORF">CHL78_009350</name>
</gene>
<proteinExistence type="inferred from homology"/>
<evidence type="ECO:0000313" key="5">
    <source>
        <dbReference type="Proteomes" id="UP000215694"/>
    </source>
</evidence>
<dbReference type="FunFam" id="3.40.50.720:FF:000159">
    <property type="entry name" value="dTDP-4-dehydrorhamnose reductase"/>
    <property type="match status" value="1"/>
</dbReference>
<dbReference type="PANTHER" id="PTHR10491:SF4">
    <property type="entry name" value="METHIONINE ADENOSYLTRANSFERASE 2 SUBUNIT BETA"/>
    <property type="match status" value="1"/>
</dbReference>
<keyword evidence="2" id="KW-0521">NADP</keyword>
<dbReference type="GO" id="GO:0005829">
    <property type="term" value="C:cytosol"/>
    <property type="evidence" value="ECO:0007669"/>
    <property type="project" value="TreeGrafter"/>
</dbReference>
<comment type="pathway">
    <text evidence="2">Carbohydrate biosynthesis; dTDP-L-rhamnose biosynthesis.</text>
</comment>
<feature type="domain" description="RmlD-like substrate binding" evidence="3">
    <location>
        <begin position="1"/>
        <end position="276"/>
    </location>
</feature>
<dbReference type="InterPro" id="IPR029903">
    <property type="entry name" value="RmlD-like-bd"/>
</dbReference>
<evidence type="ECO:0000259" key="3">
    <source>
        <dbReference type="Pfam" id="PF04321"/>
    </source>
</evidence>
<comment type="function">
    <text evidence="2">Catalyzes the reduction of dTDP-6-deoxy-L-lyxo-4-hexulose to yield dTDP-L-rhamnose.</text>
</comment>
<comment type="caution">
    <text evidence="4">The sequence shown here is derived from an EMBL/GenBank/DDBJ whole genome shotgun (WGS) entry which is preliminary data.</text>
</comment>
<sequence>MKILVTGIKGQLGYDVIKELNKRNYEAIGVDIDEMDLTCEEQIKTCINSHKPDWIIHCAAYTAVDPAEDNEHICRKINSTSVKTIASMCKNLDIPMIYISTDYIFDGSKEGEYVEDDLANPINIYGKTKYEGELYVQSLLEKYYIVRISWVFGENGKNFIDTMLNLSKNKDKISVINDQIGSPTYTKDLAPLLVDMLETDKYGIYHATNEGYCTWYEFAKHIFDVANIDIELKPILTSEYPSNATRPMNSKMSKEKLIQSGFKPLRSWKDAVQEYIGGDCYKSKPNKQ</sequence>
<dbReference type="UniPathway" id="UPA00124"/>
<dbReference type="Proteomes" id="UP000215694">
    <property type="component" value="Unassembled WGS sequence"/>
</dbReference>